<feature type="active site" evidence="4">
    <location>
        <position position="187"/>
    </location>
</feature>
<dbReference type="InterPro" id="IPR001792">
    <property type="entry name" value="Acylphosphatase-like_dom"/>
</dbReference>
<dbReference type="PANTHER" id="PTHR10029:SF20">
    <property type="entry name" value="ACYLPHOSPHATASE-2"/>
    <property type="match status" value="1"/>
</dbReference>
<dbReference type="AlphaFoldDB" id="A0A8C6GFW3"/>
<dbReference type="PROSITE" id="PS51160">
    <property type="entry name" value="ACYLPHOSPHATASE_3"/>
    <property type="match status" value="1"/>
</dbReference>
<dbReference type="GO" id="GO:0003998">
    <property type="term" value="F:acylphosphatase activity"/>
    <property type="evidence" value="ECO:0007669"/>
    <property type="project" value="UniProtKB-EC"/>
</dbReference>
<dbReference type="InterPro" id="IPR036046">
    <property type="entry name" value="Acylphosphatase-like_dom_sf"/>
</dbReference>
<dbReference type="SUPFAM" id="SSF54975">
    <property type="entry name" value="Acylphosphatase/BLUF domain-like"/>
    <property type="match status" value="1"/>
</dbReference>
<accession>A0A8C6GFW3</accession>
<dbReference type="Gene3D" id="3.30.70.100">
    <property type="match status" value="1"/>
</dbReference>
<organism evidence="7 8">
    <name type="scientific">Mus spicilegus</name>
    <name type="common">Mound-building mouse</name>
    <dbReference type="NCBI Taxonomy" id="10103"/>
    <lineage>
        <taxon>Eukaryota</taxon>
        <taxon>Metazoa</taxon>
        <taxon>Chordata</taxon>
        <taxon>Craniata</taxon>
        <taxon>Vertebrata</taxon>
        <taxon>Euteleostomi</taxon>
        <taxon>Mammalia</taxon>
        <taxon>Eutheria</taxon>
        <taxon>Euarchontoglires</taxon>
        <taxon>Glires</taxon>
        <taxon>Rodentia</taxon>
        <taxon>Myomorpha</taxon>
        <taxon>Muroidea</taxon>
        <taxon>Muridae</taxon>
        <taxon>Murinae</taxon>
        <taxon>Mus</taxon>
        <taxon>Mus</taxon>
    </lineage>
</organism>
<dbReference type="Pfam" id="PF00708">
    <property type="entry name" value="Acylphosphatase"/>
    <property type="match status" value="1"/>
</dbReference>
<dbReference type="FunFam" id="3.30.70.100:FF:000011">
    <property type="entry name" value="Acylphosphatase"/>
    <property type="match status" value="1"/>
</dbReference>
<dbReference type="Ensembl" id="ENSMSIT00000006703.1">
    <property type="protein sequence ID" value="ENSMSIP00000005302.1"/>
    <property type="gene ID" value="ENSMSIG00000004798.1"/>
</dbReference>
<comment type="similarity">
    <text evidence="1 5">Belongs to the acylphosphatase family.</text>
</comment>
<reference evidence="7" key="1">
    <citation type="submission" date="2025-08" db="UniProtKB">
        <authorList>
            <consortium name="Ensembl"/>
        </authorList>
    </citation>
    <scope>IDENTIFICATION</scope>
</reference>
<evidence type="ECO:0000313" key="7">
    <source>
        <dbReference type="Ensembl" id="ENSMSIP00000005302.1"/>
    </source>
</evidence>
<dbReference type="PRINTS" id="PR00112">
    <property type="entry name" value="ACYLPHPHTASE"/>
</dbReference>
<keyword evidence="2 4" id="KW-0378">Hydrolase</keyword>
<evidence type="ECO:0000256" key="1">
    <source>
        <dbReference type="ARBA" id="ARBA00005614"/>
    </source>
</evidence>
<dbReference type="PROSITE" id="PS00150">
    <property type="entry name" value="ACYLPHOSPHATASE_1"/>
    <property type="match status" value="1"/>
</dbReference>
<evidence type="ECO:0000256" key="3">
    <source>
        <dbReference type="ARBA" id="ARBA00047645"/>
    </source>
</evidence>
<dbReference type="InterPro" id="IPR017968">
    <property type="entry name" value="Acylphosphatase_CS"/>
</dbReference>
<name>A0A8C6GFW3_MUSSI</name>
<evidence type="ECO:0000259" key="6">
    <source>
        <dbReference type="PROSITE" id="PS51160"/>
    </source>
</evidence>
<comment type="catalytic activity">
    <reaction evidence="3 4">
        <text>an acyl phosphate + H2O = a carboxylate + phosphate + H(+)</text>
        <dbReference type="Rhea" id="RHEA:14965"/>
        <dbReference type="ChEBI" id="CHEBI:15377"/>
        <dbReference type="ChEBI" id="CHEBI:15378"/>
        <dbReference type="ChEBI" id="CHEBI:29067"/>
        <dbReference type="ChEBI" id="CHEBI:43474"/>
        <dbReference type="ChEBI" id="CHEBI:59918"/>
        <dbReference type="EC" id="3.6.1.7"/>
    </reaction>
</comment>
<dbReference type="PANTHER" id="PTHR10029">
    <property type="entry name" value="ACYLPHOSPHATASE"/>
    <property type="match status" value="1"/>
</dbReference>
<evidence type="ECO:0000256" key="2">
    <source>
        <dbReference type="ARBA" id="ARBA00022801"/>
    </source>
</evidence>
<feature type="active site" evidence="4">
    <location>
        <position position="205"/>
    </location>
</feature>
<protein>
    <recommendedName>
        <fullName evidence="4">acylphosphatase</fullName>
        <ecNumber evidence="4">3.6.1.7</ecNumber>
    </recommendedName>
</protein>
<sequence>NHLKLKNSLTFLSLHITNFDNPPPHYPSHLYPLRLYPLCPLNKSPSYFHPYKKKQNKTFFVSNKRRWVDISWFNPLTCPTSVFFREPGPGELREGAPCLGARAPGVPSPSLCTTVICHLLTHDPARSCLGFWASVPEPISLPPLAAVAVSAPHTRLMLLGRRLAAMTELLKSVDYEVFGTVQGVCFRMYTEGEAKKRGLVGWVKNTSKGTVTGQVQGPEEKVDAMKSWLSKVGSPSSRIDRADFSNEKTISKLEYFDFSIRY</sequence>
<dbReference type="PROSITE" id="PS00151">
    <property type="entry name" value="ACYLPHOSPHATASE_2"/>
    <property type="match status" value="1"/>
</dbReference>
<dbReference type="InterPro" id="IPR020456">
    <property type="entry name" value="Acylphosphatase"/>
</dbReference>
<evidence type="ECO:0000313" key="8">
    <source>
        <dbReference type="Proteomes" id="UP000694415"/>
    </source>
</evidence>
<proteinExistence type="inferred from homology"/>
<evidence type="ECO:0000256" key="5">
    <source>
        <dbReference type="RuleBase" id="RU004168"/>
    </source>
</evidence>
<feature type="domain" description="Acylphosphatase-like" evidence="6">
    <location>
        <begin position="172"/>
        <end position="262"/>
    </location>
</feature>
<reference evidence="7" key="2">
    <citation type="submission" date="2025-09" db="UniProtKB">
        <authorList>
            <consortium name="Ensembl"/>
        </authorList>
    </citation>
    <scope>IDENTIFICATION</scope>
</reference>
<evidence type="ECO:0000256" key="4">
    <source>
        <dbReference type="PROSITE-ProRule" id="PRU00520"/>
    </source>
</evidence>
<keyword evidence="8" id="KW-1185">Reference proteome</keyword>
<dbReference type="Proteomes" id="UP000694415">
    <property type="component" value="Unplaced"/>
</dbReference>
<dbReference type="EC" id="3.6.1.7" evidence="4"/>
<dbReference type="GeneTree" id="ENSGT00390000005045"/>